<feature type="compositionally biased region" description="Basic and acidic residues" evidence="1">
    <location>
        <begin position="2530"/>
        <end position="2548"/>
    </location>
</feature>
<dbReference type="InterPro" id="IPR012334">
    <property type="entry name" value="Pectin_lyas_fold"/>
</dbReference>
<feature type="region of interest" description="Disordered" evidence="1">
    <location>
        <begin position="2272"/>
        <end position="2334"/>
    </location>
</feature>
<evidence type="ECO:0000259" key="2">
    <source>
        <dbReference type="Pfam" id="PF13229"/>
    </source>
</evidence>
<gene>
    <name evidence="3" type="ORF">Pla144_34630</name>
</gene>
<dbReference type="InterPro" id="IPR011050">
    <property type="entry name" value="Pectin_lyase_fold/virulence"/>
</dbReference>
<dbReference type="OrthoDB" id="222299at2"/>
<evidence type="ECO:0000313" key="3">
    <source>
        <dbReference type="EMBL" id="TWU24578.1"/>
    </source>
</evidence>
<accession>A0A5C6CJF3</accession>
<dbReference type="SUPFAM" id="SSF69318">
    <property type="entry name" value="Integrin alpha N-terminal domain"/>
    <property type="match status" value="1"/>
</dbReference>
<feature type="compositionally biased region" description="Basic and acidic residues" evidence="1">
    <location>
        <begin position="2285"/>
        <end position="2295"/>
    </location>
</feature>
<dbReference type="Proteomes" id="UP000318437">
    <property type="component" value="Unassembled WGS sequence"/>
</dbReference>
<dbReference type="InterPro" id="IPR006626">
    <property type="entry name" value="PbH1"/>
</dbReference>
<dbReference type="SMART" id="SM00710">
    <property type="entry name" value="PbH1"/>
    <property type="match status" value="14"/>
</dbReference>
<dbReference type="InterPro" id="IPR039448">
    <property type="entry name" value="Beta_helix"/>
</dbReference>
<name>A0A5C6CJF3_9BACT</name>
<evidence type="ECO:0000313" key="4">
    <source>
        <dbReference type="Proteomes" id="UP000318437"/>
    </source>
</evidence>
<sequence>MLRWKSLLTIGLPKGVRRKARSRPLLTRRLTVETLEDRRMLAVMTVTDLSDDTLANLAGDSVLSLREAVEAINAGAAVDGIGPTSGTFGVDDRIVFDSTLFIGGAQTITLAAGELQLSRAVTITGPSDAMLTIDANQMSRIFDITANTGDFTFDTLTLIRGRTTGNVLEGRGGAIRSVTSGNLSIIGSTISGNSTTGILAHGGGVYTLSPLTLNNSTVSGNDTTGLFSYGGGVYAVNDITLTNSTVSGNNTATSSNGGGIWGSSGHLTITNSILAGNTAGGGNSDLRPSSGTLTVNFSLIGTGITPSVGDNNILSNDPGLAPLTDNGGTTLTHALLPNSPAINAGDPNFTSPPDFDQRGMGFDRVRNGRIDIGAFEVQDVIASPFIVSTLEDEQTNNGFVSLREAIASANTTAGAQEITFDPSLTSGGAATINIASQLPTITEALTITGPGANLLSIDAGLGGDGLKNGNGYRIFNIDDGTDTDIDVEISGLTLTGGDVGGVSPNSYGGAIFNRENLTLTSNTLSGNSASGNGGAVSNYGTATITQSTLSDNSATGLGGGLHNFMGTVSITQSTLSGNSASESGGGVFNLDGTVMITRSTLSGNSAIENGGGVYNALGTAMITQSIISGNTAATGGEISNVFSTLTLDSFNLIGDNSKSNLQALSGVIGGTSDILATSNGTNPTDLASILTPLADNGGPTQTHALVAGSPAINAGDPSILFDPAEFDQRGTPFVRVKNDRIDIGAIESDFAPVTLATIVSLDGGVLRIRDMSATGNDDDLQISLSSGNIVIMSNQTIDTDIPGSTGTGTMEVRVPLASITANQIDVDTAAGNDRLELDYAGGFFPLDVSFAGGDPTTGPGDSLAITGGTFSSVTHTHTGSDAGNIVLNTGTTGSTITYTGLEPVDMTGSTITDLFFNLPGTADNAILEDDGTSGNGISRIRSQNGTFETTTFTSPTNSLTVNLGSDAATFTVASLPDYSQSLNIEGEAGSDAVVFQGMINLSSTGASLTVINADGGITDAAGTSLLVNGTVTLNAAGGAITLGDNAADTTELGMLSITGGTVSITEETAVSIQSLVATTATLVAGTDITDLTNSSINVAGLATLTAGGLIQLGDNVGDTVNFGSIQAIGTSVSITEDSNMNVAGVTATGNVTLSADDNLSIAAGATIDTDGNDLTFSAGDDFLFAAGASIVNAGNVTVSADLPDEDGGTGSVVSFLGTISATQLTLNGGNDSDTFIVLPSVDTPINVNGGSPTAAPGDRLLVQVANISDAIVPAVPPTSGMVAFFASSHQAITFTSIETLLGGTLVVDNIIDEDDGDFSAGDLSLREAIGIANVSPGPDSISFAAALNGGTILLELGELEITEALTITGLGASLLTIDAQQMSRIFNITATTGDFTFEGLTLTGGRTIGDNVLIGDDSTFNGGAIRSRTTGNLSINESAITGNSTAGNYAFGGGIDAYDVSLTNSTVTGNSTAGAYAFGGGISAANLILTNSIVSDNSTAGEYAFGGGVYAYTVTLSDSTVTDNSTMENVGLGGGIFAFTNVMLTNSTVSGNSTAGESSSGGGIFAYNDVVLIDSTVSGNSTSGANAYGGGLVANNVELRNSTVSGNSTSGANAYGGGVVAFGNVSLTNSTVYDNSTSSAGADGGGIWANDGVVTIGSSIVAGNTAGGSNPDLRPGTGTLTVDYSLIGDTTGTGITILTGMENLLDISAELFPLADNGGPTLTHLPMPTSPIIDAGNPADFAGIDGVPQFDQRGNLFSRVRDGNGDGTSLIDIGATEVENQNNGPQVIGLFVTDDPNYDLFNPAEPTVAVQSITVRMRDLPPRSSAFTAPALDFTFANNKAFYSLIGDSTGIIPILDVQIDQDPTVPGQPATANIRILFATPLADDRFTLTLLDSIQDTLGNRLDGESNAVQPLTPDFPSGDGVPGGDFVARFTIDSRPELGVYGAGQVFIDSNGNYTFDPNNTDASNRDTVLLLGTSSDSIFAGKFVEAATDTAGGFDKLAVYGRAGNQWQWQIDFNGDGIPDLIKNEPLNINGIPVAGNFDGNADNGDEVGVFTGTTWYFDTDHDFQLNSNSAVTIANLSGYPVVGDFDGNGFEDLATYNPSSGNNVFSIATGIASNSWSNVLVTSRVGAQGSATGFAGVRERPIAADMNADGLDDLGLWVPDGPQLVTGQLAQWYFLVSGDNPLTPSTETDIINRFVAGGGFVSFSTAPFGNDLFAQFGNSFMLPVVGNFGFPSASTTNTPQSQTPATLPEIAKPATTQVYIATILPATNPESIGTPSEADSSTREVTERGFTRRKFAGKTSRIVEPTNTVPLPSDLDPSEQEAKPVELASESVAPEQQIALLVESQVTISESAPPKSILDESTEQQATVEQEVLEKSIAVLSKQESVPQHSLPAIPGDESQISTIVERVESPSEKPAEKTSPESTLSRLRTLRSATSRIKSADKMVVAPILGAAPPLAEEVYPASETLEVETVSLGLVDDTNELLLTQESGSDEKEPTRFNARSLFSPLKSRATRFAALAGESITEDTKSGRTPALEEKDTTSAKKPEIIPSVPAIVSEEVTKKIGFQFQVESVISKNSSLISASLELGSSQETRLSLRRFKNTTTEEVYSAKSWSAKTDQTEIESSQLAALDSAFADFSSPSEKVASDLATQWA</sequence>
<protein>
    <recommendedName>
        <fullName evidence="2">Right handed beta helix domain-containing protein</fullName>
    </recommendedName>
</protein>
<organism evidence="3 4">
    <name type="scientific">Bythopirellula polymerisocia</name>
    <dbReference type="NCBI Taxonomy" id="2528003"/>
    <lineage>
        <taxon>Bacteria</taxon>
        <taxon>Pseudomonadati</taxon>
        <taxon>Planctomycetota</taxon>
        <taxon>Planctomycetia</taxon>
        <taxon>Pirellulales</taxon>
        <taxon>Lacipirellulaceae</taxon>
        <taxon>Bythopirellula</taxon>
    </lineage>
</organism>
<dbReference type="InterPro" id="IPR028994">
    <property type="entry name" value="Integrin_alpha_N"/>
</dbReference>
<dbReference type="Pfam" id="PF13229">
    <property type="entry name" value="Beta_helix"/>
    <property type="match status" value="1"/>
</dbReference>
<dbReference type="Gene3D" id="2.160.20.10">
    <property type="entry name" value="Single-stranded right-handed beta-helix, Pectin lyase-like"/>
    <property type="match status" value="2"/>
</dbReference>
<dbReference type="PANTHER" id="PTHR11319:SF35">
    <property type="entry name" value="OUTER MEMBRANE PROTEIN PMPC-RELATED"/>
    <property type="match status" value="1"/>
</dbReference>
<comment type="caution">
    <text evidence="3">The sequence shown here is derived from an EMBL/GenBank/DDBJ whole genome shotgun (WGS) entry which is preliminary data.</text>
</comment>
<proteinExistence type="predicted"/>
<keyword evidence="4" id="KW-1185">Reference proteome</keyword>
<feature type="region of interest" description="Disordered" evidence="1">
    <location>
        <begin position="2527"/>
        <end position="2548"/>
    </location>
</feature>
<dbReference type="EMBL" id="SJPS01000005">
    <property type="protein sequence ID" value="TWU24578.1"/>
    <property type="molecule type" value="Genomic_DNA"/>
</dbReference>
<dbReference type="SUPFAM" id="SSF51126">
    <property type="entry name" value="Pectin lyase-like"/>
    <property type="match status" value="4"/>
</dbReference>
<evidence type="ECO:0000256" key="1">
    <source>
        <dbReference type="SAM" id="MobiDB-lite"/>
    </source>
</evidence>
<dbReference type="PANTHER" id="PTHR11319">
    <property type="entry name" value="G PROTEIN-COUPLED RECEPTOR-RELATED"/>
    <property type="match status" value="1"/>
</dbReference>
<dbReference type="InterPro" id="IPR059226">
    <property type="entry name" value="Choice_anch_Q_dom"/>
</dbReference>
<feature type="domain" description="Right handed beta helix" evidence="2">
    <location>
        <begin position="175"/>
        <end position="278"/>
    </location>
</feature>
<feature type="compositionally biased region" description="Polar residues" evidence="1">
    <location>
        <begin position="2273"/>
        <end position="2284"/>
    </location>
</feature>
<dbReference type="NCBIfam" id="NF041518">
    <property type="entry name" value="choice_anch_Q"/>
    <property type="match status" value="3"/>
</dbReference>
<reference evidence="3 4" key="1">
    <citation type="submission" date="2019-02" db="EMBL/GenBank/DDBJ databases">
        <title>Deep-cultivation of Planctomycetes and their phenomic and genomic characterization uncovers novel biology.</title>
        <authorList>
            <person name="Wiegand S."/>
            <person name="Jogler M."/>
            <person name="Boedeker C."/>
            <person name="Pinto D."/>
            <person name="Vollmers J."/>
            <person name="Rivas-Marin E."/>
            <person name="Kohn T."/>
            <person name="Peeters S.H."/>
            <person name="Heuer A."/>
            <person name="Rast P."/>
            <person name="Oberbeckmann S."/>
            <person name="Bunk B."/>
            <person name="Jeske O."/>
            <person name="Meyerdierks A."/>
            <person name="Storesund J.E."/>
            <person name="Kallscheuer N."/>
            <person name="Luecker S."/>
            <person name="Lage O.M."/>
            <person name="Pohl T."/>
            <person name="Merkel B.J."/>
            <person name="Hornburger P."/>
            <person name="Mueller R.-W."/>
            <person name="Bruemmer F."/>
            <person name="Labrenz M."/>
            <person name="Spormann A.M."/>
            <person name="Op Den Camp H."/>
            <person name="Overmann J."/>
            <person name="Amann R."/>
            <person name="Jetten M.S.M."/>
            <person name="Mascher T."/>
            <person name="Medema M.H."/>
            <person name="Devos D.P."/>
            <person name="Kaster A.-K."/>
            <person name="Ovreas L."/>
            <person name="Rohde M."/>
            <person name="Galperin M.Y."/>
            <person name="Jogler C."/>
        </authorList>
    </citation>
    <scope>NUCLEOTIDE SEQUENCE [LARGE SCALE GENOMIC DNA]</scope>
    <source>
        <strain evidence="3 4">Pla144</strain>
    </source>
</reference>
<dbReference type="RefSeq" id="WP_146451815.1">
    <property type="nucleotide sequence ID" value="NZ_SJPS01000005.1"/>
</dbReference>